<dbReference type="EMBL" id="MCFD01000007">
    <property type="protein sequence ID" value="ORX69366.1"/>
    <property type="molecule type" value="Genomic_DNA"/>
</dbReference>
<reference evidence="1 2" key="1">
    <citation type="submission" date="2016-07" db="EMBL/GenBank/DDBJ databases">
        <title>Pervasive Adenine N6-methylation of Active Genes in Fungi.</title>
        <authorList>
            <consortium name="DOE Joint Genome Institute"/>
            <person name="Mondo S.J."/>
            <person name="Dannebaum R.O."/>
            <person name="Kuo R.C."/>
            <person name="Labutti K."/>
            <person name="Haridas S."/>
            <person name="Kuo A."/>
            <person name="Salamov A."/>
            <person name="Ahrendt S.R."/>
            <person name="Lipzen A."/>
            <person name="Sullivan W."/>
            <person name="Andreopoulos W.B."/>
            <person name="Clum A."/>
            <person name="Lindquist E."/>
            <person name="Daum C."/>
            <person name="Ramamoorthy G.K."/>
            <person name="Gryganskyi A."/>
            <person name="Culley D."/>
            <person name="Magnuson J.K."/>
            <person name="James T.Y."/>
            <person name="O'Malley M.A."/>
            <person name="Stajich J.E."/>
            <person name="Spatafora J.W."/>
            <person name="Visel A."/>
            <person name="Grigoriev I.V."/>
        </authorList>
    </citation>
    <scope>NUCLEOTIDE SEQUENCE [LARGE SCALE GENOMIC DNA]</scope>
    <source>
        <strain evidence="1 2">ATCC 12442</strain>
    </source>
</reference>
<dbReference type="GeneID" id="63804215"/>
<keyword evidence="2" id="KW-1185">Reference proteome</keyword>
<accession>A0A1Y1W806</accession>
<evidence type="ECO:0000313" key="2">
    <source>
        <dbReference type="Proteomes" id="UP000193922"/>
    </source>
</evidence>
<evidence type="ECO:0008006" key="3">
    <source>
        <dbReference type="Google" id="ProtNLM"/>
    </source>
</evidence>
<gene>
    <name evidence="1" type="ORF">DL89DRAFT_267595</name>
</gene>
<proteinExistence type="predicted"/>
<dbReference type="OrthoDB" id="5529877at2759"/>
<organism evidence="1 2">
    <name type="scientific">Linderina pennispora</name>
    <dbReference type="NCBI Taxonomy" id="61395"/>
    <lineage>
        <taxon>Eukaryota</taxon>
        <taxon>Fungi</taxon>
        <taxon>Fungi incertae sedis</taxon>
        <taxon>Zoopagomycota</taxon>
        <taxon>Kickxellomycotina</taxon>
        <taxon>Kickxellomycetes</taxon>
        <taxon>Kickxellales</taxon>
        <taxon>Kickxellaceae</taxon>
        <taxon>Linderina</taxon>
    </lineage>
</organism>
<dbReference type="Proteomes" id="UP000193922">
    <property type="component" value="Unassembled WGS sequence"/>
</dbReference>
<protein>
    <recommendedName>
        <fullName evidence="3">F-box domain-containing protein</fullName>
    </recommendedName>
</protein>
<sequence>MEPTVQHLPIPVLERVIYYLTPEKSINVGQHYQNSVYEAIMPVSHVCQSWRQVSLCHAFRYVHVGTHTKPTLKLAQTLKVCDLIKGVTIKLQTNSIFHTPSAALLRRHIASDLSFPSIKSLTFIFAGNIYWAKGALAKLRSRQFSNELLRIFPSITHIGVEHNWDLLSDNLPSHIVNLLKRLLAGRTAITTDGYCLADALPFPPTPVPLQSLATSGCGKMTNVFTLIRKNSQSLQRLHLDLSASVLIRRVVTNSDGSAVVYPQLHIIRLTTMDKSWNVAPRPSFDGVPFPVLRSLTIHGRYPVSDDSILRGSEDSLTFLDLHLWDSTIDILGAAGLLDEGRYMVLESVRLTNSSTGSNMITEDRASLVLGAFHRTPMIEFSDGFQFGYTILQPYISGLAQGVRDLKIPGVRCTFDEILHLIESLPFIRSLAVTCRRSAALADMTDIPAVVESVAQVGLTKNDAVGIIAHVCQAMGRTSSPILPEPPISQTLQNISVRPDHSGGHVQAAWLTTILALRCPTIRIFRSFFTEDFDIARADLVRDKHFAELAARLSTDSN</sequence>
<name>A0A1Y1W806_9FUNG</name>
<dbReference type="AlphaFoldDB" id="A0A1Y1W806"/>
<dbReference type="RefSeq" id="XP_040743054.1">
    <property type="nucleotide sequence ID" value="XM_040887567.1"/>
</dbReference>
<evidence type="ECO:0000313" key="1">
    <source>
        <dbReference type="EMBL" id="ORX69366.1"/>
    </source>
</evidence>
<comment type="caution">
    <text evidence="1">The sequence shown here is derived from an EMBL/GenBank/DDBJ whole genome shotgun (WGS) entry which is preliminary data.</text>
</comment>